<comment type="caution">
    <text evidence="1">The sequence shown here is derived from an EMBL/GenBank/DDBJ whole genome shotgun (WGS) entry which is preliminary data.</text>
</comment>
<dbReference type="InterPro" id="IPR036390">
    <property type="entry name" value="WH_DNA-bd_sf"/>
</dbReference>
<sequence>MDDGRFRTLHALRVKGLTSPAVAAEIVSITVEDAQAQLTELEQEGLVRHRGAGRVQGYALTKDGKTAHSALLPDAVDAAGRAALEAAYERFLPVNGDFKEVCTAWQTRGDDTTPNDHTDAAYDAGVVERLAAVDSRVDGVLRDLGAEVDRMAGYRPRLADALARVRDGDPTAFTTPMTASYHDVWMELHQDLIVSLGRTRGAADE</sequence>
<dbReference type="EMBL" id="JBBEGM010000009">
    <property type="protein sequence ID" value="MEJ2863818.1"/>
    <property type="molecule type" value="Genomic_DNA"/>
</dbReference>
<proteinExistence type="predicted"/>
<protein>
    <submittedName>
        <fullName evidence="1">MarR family transcriptional regulator</fullName>
    </submittedName>
</protein>
<keyword evidence="2" id="KW-1185">Reference proteome</keyword>
<dbReference type="SUPFAM" id="SSF46785">
    <property type="entry name" value="Winged helix' DNA-binding domain"/>
    <property type="match status" value="1"/>
</dbReference>
<reference evidence="1 2" key="1">
    <citation type="submission" date="2024-03" db="EMBL/GenBank/DDBJ databases">
        <title>Actinomycetospora sp. OC33-EN07, a novel actinomycete isolated from wild orchid (Aerides multiflora).</title>
        <authorList>
            <person name="Suriyachadkun C."/>
        </authorList>
    </citation>
    <scope>NUCLEOTIDE SEQUENCE [LARGE SCALE GENOMIC DNA]</scope>
    <source>
        <strain evidence="1 2">OC33-EN07</strain>
    </source>
</reference>
<organism evidence="1 2">
    <name type="scientific">Actinomycetospora flava</name>
    <dbReference type="NCBI Taxonomy" id="3129232"/>
    <lineage>
        <taxon>Bacteria</taxon>
        <taxon>Bacillati</taxon>
        <taxon>Actinomycetota</taxon>
        <taxon>Actinomycetes</taxon>
        <taxon>Pseudonocardiales</taxon>
        <taxon>Pseudonocardiaceae</taxon>
        <taxon>Actinomycetospora</taxon>
    </lineage>
</organism>
<gene>
    <name evidence="1" type="ORF">WCD58_21855</name>
</gene>
<evidence type="ECO:0000313" key="1">
    <source>
        <dbReference type="EMBL" id="MEJ2863818.1"/>
    </source>
</evidence>
<accession>A0ABU8MAC2</accession>
<dbReference type="RefSeq" id="WP_337705178.1">
    <property type="nucleotide sequence ID" value="NZ_JBBEGM010000009.1"/>
</dbReference>
<dbReference type="Proteomes" id="UP001369736">
    <property type="component" value="Unassembled WGS sequence"/>
</dbReference>
<name>A0ABU8MAC2_9PSEU</name>
<evidence type="ECO:0000313" key="2">
    <source>
        <dbReference type="Proteomes" id="UP001369736"/>
    </source>
</evidence>